<dbReference type="InterPro" id="IPR036291">
    <property type="entry name" value="NAD(P)-bd_dom_sf"/>
</dbReference>
<evidence type="ECO:0000256" key="4">
    <source>
        <dbReference type="ARBA" id="ARBA00013189"/>
    </source>
</evidence>
<feature type="domain" description="NAD(P)-binding" evidence="7">
    <location>
        <begin position="61"/>
        <end position="266"/>
    </location>
</feature>
<dbReference type="Pfam" id="PF16363">
    <property type="entry name" value="GDP_Man_Dehyd"/>
    <property type="match status" value="1"/>
</dbReference>
<keyword evidence="6" id="KW-0413">Isomerase</keyword>
<dbReference type="Gene3D" id="3.40.50.720">
    <property type="entry name" value="NAD(P)-binding Rossmann-like Domain"/>
    <property type="match status" value="1"/>
</dbReference>
<dbReference type="SUPFAM" id="SSF51735">
    <property type="entry name" value="NAD(P)-binding Rossmann-fold domains"/>
    <property type="match status" value="1"/>
</dbReference>
<gene>
    <name evidence="8" type="primary">galE</name>
    <name evidence="8" type="ORF">AK812_SmicGene21345</name>
</gene>
<dbReference type="Gene3D" id="3.90.25.10">
    <property type="entry name" value="UDP-galactose 4-epimerase, domain 1"/>
    <property type="match status" value="1"/>
</dbReference>
<organism evidence="8 9">
    <name type="scientific">Symbiodinium microadriaticum</name>
    <name type="common">Dinoflagellate</name>
    <name type="synonym">Zooxanthella microadriatica</name>
    <dbReference type="NCBI Taxonomy" id="2951"/>
    <lineage>
        <taxon>Eukaryota</taxon>
        <taxon>Sar</taxon>
        <taxon>Alveolata</taxon>
        <taxon>Dinophyceae</taxon>
        <taxon>Suessiales</taxon>
        <taxon>Symbiodiniaceae</taxon>
        <taxon>Symbiodinium</taxon>
    </lineage>
</organism>
<dbReference type="PANTHER" id="PTHR43725">
    <property type="entry name" value="UDP-GLUCOSE 4-EPIMERASE"/>
    <property type="match status" value="1"/>
</dbReference>
<dbReference type="OrthoDB" id="406890at2759"/>
<protein>
    <recommendedName>
        <fullName evidence="4">UDP-glucose 4-epimerase</fullName>
        <ecNumber evidence="4">5.1.3.2</ecNumber>
    </recommendedName>
</protein>
<dbReference type="InterPro" id="IPR005886">
    <property type="entry name" value="UDP_G4E"/>
</dbReference>
<dbReference type="GO" id="GO:0003978">
    <property type="term" value="F:UDP-glucose 4-epimerase activity"/>
    <property type="evidence" value="ECO:0007669"/>
    <property type="project" value="UniProtKB-EC"/>
</dbReference>
<proteinExistence type="predicted"/>
<keyword evidence="5" id="KW-0520">NAD</keyword>
<evidence type="ECO:0000256" key="3">
    <source>
        <dbReference type="ARBA" id="ARBA00004947"/>
    </source>
</evidence>
<dbReference type="Proteomes" id="UP000186817">
    <property type="component" value="Unassembled WGS sequence"/>
</dbReference>
<dbReference type="GO" id="GO:0005829">
    <property type="term" value="C:cytosol"/>
    <property type="evidence" value="ECO:0007669"/>
    <property type="project" value="TreeGrafter"/>
</dbReference>
<comment type="cofactor">
    <cofactor evidence="2">
        <name>NAD(+)</name>
        <dbReference type="ChEBI" id="CHEBI:57540"/>
    </cofactor>
</comment>
<dbReference type="NCBIfam" id="TIGR01179">
    <property type="entry name" value="galE"/>
    <property type="match status" value="1"/>
</dbReference>
<evidence type="ECO:0000256" key="2">
    <source>
        <dbReference type="ARBA" id="ARBA00001911"/>
    </source>
</evidence>
<dbReference type="GO" id="GO:0006012">
    <property type="term" value="P:galactose metabolic process"/>
    <property type="evidence" value="ECO:0007669"/>
    <property type="project" value="InterPro"/>
</dbReference>
<comment type="pathway">
    <text evidence="3">Carbohydrate metabolism; galactose metabolism.</text>
</comment>
<dbReference type="AlphaFoldDB" id="A0A1Q9DMM3"/>
<accession>A0A1Q9DMM3</accession>
<reference evidence="8 9" key="1">
    <citation type="submission" date="2016-02" db="EMBL/GenBank/DDBJ databases">
        <title>Genome analysis of coral dinoflagellate symbionts highlights evolutionary adaptations to a symbiotic lifestyle.</title>
        <authorList>
            <person name="Aranda M."/>
            <person name="Li Y."/>
            <person name="Liew Y.J."/>
            <person name="Baumgarten S."/>
            <person name="Simakov O."/>
            <person name="Wilson M."/>
            <person name="Piel J."/>
            <person name="Ashoor H."/>
            <person name="Bougouffa S."/>
            <person name="Bajic V.B."/>
            <person name="Ryu T."/>
            <person name="Ravasi T."/>
            <person name="Bayer T."/>
            <person name="Micklem G."/>
            <person name="Kim H."/>
            <person name="Bhak J."/>
            <person name="Lajeunesse T.C."/>
            <person name="Voolstra C.R."/>
        </authorList>
    </citation>
    <scope>NUCLEOTIDE SEQUENCE [LARGE SCALE GENOMIC DNA]</scope>
    <source>
        <strain evidence="8 9">CCMP2467</strain>
    </source>
</reference>
<evidence type="ECO:0000313" key="8">
    <source>
        <dbReference type="EMBL" id="OLP96422.1"/>
    </source>
</evidence>
<keyword evidence="9" id="KW-1185">Reference proteome</keyword>
<dbReference type="PANTHER" id="PTHR43725:SF47">
    <property type="entry name" value="UDP-GLUCOSE 4-EPIMERASE"/>
    <property type="match status" value="1"/>
</dbReference>
<name>A0A1Q9DMM3_SYMMI</name>
<evidence type="ECO:0000256" key="5">
    <source>
        <dbReference type="ARBA" id="ARBA00023027"/>
    </source>
</evidence>
<sequence>MRESQARKKVHRCIVCLKRRILAKKGLRVATVRENDWKSLDDQKASLDRVAYDHVVCVLLVRLVFSSSATVYRPSEEPLDETKDLGCTNPYGWTKYMIEQILRDFAAANPTFPISILRYFNPVGAHPSGRIGENPHGPPNNLMPFVQQVAVGRRECLSVFGNDYDTPDGTGVRDYIHVDDLAEGHICAMEKLMTMDGGCIIHNLGSGNGYSVLDMVKAFEAASGKSIPYKVVDRRAGDLGKVVANASKAKADFGWETKRGLKEMCESAWKWQSNNPYGYEEAVWIAAAAAAIVLVATASEAFVTVAPLIDFEAIEEVITAPATDILMESKPTATPRLRAGRARLAGGSRASRPRAARSARRASASVFEVVLAHSKDMVTLMPYGLSEKDGITLWLTSPLPLCLPSEAAASASKVAAPAFDPSTVRQSVQIGQGPGLRISSTLRSEKGRECKSIGLGESTCALRWAYERVELLLDVEDMCAGVDSGIDFHKACGTRLAIRVRFVADEGPSFARQAGKRDARACSQA</sequence>
<evidence type="ECO:0000259" key="7">
    <source>
        <dbReference type="Pfam" id="PF16363"/>
    </source>
</evidence>
<dbReference type="InterPro" id="IPR016040">
    <property type="entry name" value="NAD(P)-bd_dom"/>
</dbReference>
<comment type="catalytic activity">
    <reaction evidence="1">
        <text>UDP-alpha-D-glucose = UDP-alpha-D-galactose</text>
        <dbReference type="Rhea" id="RHEA:22168"/>
        <dbReference type="ChEBI" id="CHEBI:58885"/>
        <dbReference type="ChEBI" id="CHEBI:66914"/>
        <dbReference type="EC" id="5.1.3.2"/>
    </reaction>
</comment>
<evidence type="ECO:0000313" key="9">
    <source>
        <dbReference type="Proteomes" id="UP000186817"/>
    </source>
</evidence>
<comment type="caution">
    <text evidence="8">The sequence shown here is derived from an EMBL/GenBank/DDBJ whole genome shotgun (WGS) entry which is preliminary data.</text>
</comment>
<evidence type="ECO:0000256" key="1">
    <source>
        <dbReference type="ARBA" id="ARBA00000083"/>
    </source>
</evidence>
<dbReference type="EC" id="5.1.3.2" evidence="4"/>
<dbReference type="EMBL" id="LSRX01000467">
    <property type="protein sequence ID" value="OLP96422.1"/>
    <property type="molecule type" value="Genomic_DNA"/>
</dbReference>
<evidence type="ECO:0000256" key="6">
    <source>
        <dbReference type="ARBA" id="ARBA00023235"/>
    </source>
</evidence>